<dbReference type="KEGG" id="led:BBK82_03655"/>
<dbReference type="Proteomes" id="UP000093053">
    <property type="component" value="Chromosome"/>
</dbReference>
<accession>A0A1B2HC76</accession>
<reference evidence="1 2" key="1">
    <citation type="submission" date="2016-07" db="EMBL/GenBank/DDBJ databases">
        <title>Complete genome sequence of the Lentzea guizhouensis DHS C013.</title>
        <authorList>
            <person name="Cao C."/>
        </authorList>
    </citation>
    <scope>NUCLEOTIDE SEQUENCE [LARGE SCALE GENOMIC DNA]</scope>
    <source>
        <strain evidence="1 2">DHS C013</strain>
    </source>
</reference>
<dbReference type="STRING" id="1586287.BBK82_03655"/>
<sequence length="91" mass="9672">MTSTIARADFYRHPDPIMSNQQERARITAENAVRAGAVAWNRNIGVEGGFATGKQGASVPLGQAIALHELLRAGRITVNKQTGRVSIATAS</sequence>
<protein>
    <submittedName>
        <fullName evidence="1">Uncharacterized protein</fullName>
    </submittedName>
</protein>
<gene>
    <name evidence="1" type="ORF">BBK82_03655</name>
</gene>
<keyword evidence="2" id="KW-1185">Reference proteome</keyword>
<dbReference type="RefSeq" id="WP_065913728.1">
    <property type="nucleotide sequence ID" value="NZ_CP016793.1"/>
</dbReference>
<evidence type="ECO:0000313" key="2">
    <source>
        <dbReference type="Proteomes" id="UP000093053"/>
    </source>
</evidence>
<dbReference type="EMBL" id="CP016793">
    <property type="protein sequence ID" value="ANZ35312.1"/>
    <property type="molecule type" value="Genomic_DNA"/>
</dbReference>
<evidence type="ECO:0000313" key="1">
    <source>
        <dbReference type="EMBL" id="ANZ35312.1"/>
    </source>
</evidence>
<organism evidence="1 2">
    <name type="scientific">Lentzea guizhouensis</name>
    <dbReference type="NCBI Taxonomy" id="1586287"/>
    <lineage>
        <taxon>Bacteria</taxon>
        <taxon>Bacillati</taxon>
        <taxon>Actinomycetota</taxon>
        <taxon>Actinomycetes</taxon>
        <taxon>Pseudonocardiales</taxon>
        <taxon>Pseudonocardiaceae</taxon>
        <taxon>Lentzea</taxon>
    </lineage>
</organism>
<proteinExistence type="predicted"/>
<name>A0A1B2HC76_9PSEU</name>
<dbReference type="AlphaFoldDB" id="A0A1B2HC76"/>